<proteinExistence type="predicted"/>
<sequence length="58" mass="6614">MSRVLNEFGIYYARDILHKKVLTCTVRDENEASKALVKSISFHKVCSLKTRGEGLIIM</sequence>
<comment type="caution">
    <text evidence="1">The sequence shown here is derived from an EMBL/GenBank/DDBJ whole genome shotgun (WGS) entry which is preliminary data.</text>
</comment>
<accession>A0A1Q8QFC8</accession>
<gene>
    <name evidence="1" type="ORF">DSOL_5149</name>
</gene>
<dbReference type="Proteomes" id="UP000186102">
    <property type="component" value="Unassembled WGS sequence"/>
</dbReference>
<dbReference type="STRING" id="1888891.DSOL_5149"/>
<evidence type="ECO:0000313" key="1">
    <source>
        <dbReference type="EMBL" id="OLN26034.1"/>
    </source>
</evidence>
<protein>
    <recommendedName>
        <fullName evidence="3">N-acetyltransferase domain-containing protein</fullName>
    </recommendedName>
</protein>
<name>A0A1Q8QFC8_9FIRM</name>
<keyword evidence="2" id="KW-1185">Reference proteome</keyword>
<evidence type="ECO:0000313" key="2">
    <source>
        <dbReference type="Proteomes" id="UP000186102"/>
    </source>
</evidence>
<organism evidence="1 2">
    <name type="scientific">Desulfosporosinus metallidurans</name>
    <dbReference type="NCBI Taxonomy" id="1888891"/>
    <lineage>
        <taxon>Bacteria</taxon>
        <taxon>Bacillati</taxon>
        <taxon>Bacillota</taxon>
        <taxon>Clostridia</taxon>
        <taxon>Eubacteriales</taxon>
        <taxon>Desulfitobacteriaceae</taxon>
        <taxon>Desulfosporosinus</taxon>
    </lineage>
</organism>
<dbReference type="EMBL" id="MLBF01000090">
    <property type="protein sequence ID" value="OLN26034.1"/>
    <property type="molecule type" value="Genomic_DNA"/>
</dbReference>
<dbReference type="AlphaFoldDB" id="A0A1Q8QFC8"/>
<reference evidence="1 2" key="1">
    <citation type="submission" date="2016-09" db="EMBL/GenBank/DDBJ databases">
        <title>Complete genome of Desulfosporosinus sp. OL.</title>
        <authorList>
            <person name="Mardanov A."/>
            <person name="Beletsky A."/>
            <person name="Panova A."/>
            <person name="Karnachuk O."/>
            <person name="Ravin N."/>
        </authorList>
    </citation>
    <scope>NUCLEOTIDE SEQUENCE [LARGE SCALE GENOMIC DNA]</scope>
    <source>
        <strain evidence="1 2">OL</strain>
    </source>
</reference>
<evidence type="ECO:0008006" key="3">
    <source>
        <dbReference type="Google" id="ProtNLM"/>
    </source>
</evidence>